<evidence type="ECO:0000313" key="2">
    <source>
        <dbReference type="Proteomes" id="UP000828390"/>
    </source>
</evidence>
<dbReference type="EMBL" id="JAIWYP010000009">
    <property type="protein sequence ID" value="KAH3779083.1"/>
    <property type="molecule type" value="Genomic_DNA"/>
</dbReference>
<accession>A0A9D4EGV7</accession>
<sequence>MYIVQYSPRGTNIILGHATASIVITQRPRGVFRWRIAEELGIDRRSEAESL</sequence>
<keyword evidence="2" id="KW-1185">Reference proteome</keyword>
<organism evidence="1 2">
    <name type="scientific">Dreissena polymorpha</name>
    <name type="common">Zebra mussel</name>
    <name type="synonym">Mytilus polymorpha</name>
    <dbReference type="NCBI Taxonomy" id="45954"/>
    <lineage>
        <taxon>Eukaryota</taxon>
        <taxon>Metazoa</taxon>
        <taxon>Spiralia</taxon>
        <taxon>Lophotrochozoa</taxon>
        <taxon>Mollusca</taxon>
        <taxon>Bivalvia</taxon>
        <taxon>Autobranchia</taxon>
        <taxon>Heteroconchia</taxon>
        <taxon>Euheterodonta</taxon>
        <taxon>Imparidentia</taxon>
        <taxon>Neoheterodontei</taxon>
        <taxon>Myida</taxon>
        <taxon>Dreissenoidea</taxon>
        <taxon>Dreissenidae</taxon>
        <taxon>Dreissena</taxon>
    </lineage>
</organism>
<reference evidence="1" key="1">
    <citation type="journal article" date="2019" name="bioRxiv">
        <title>The Genome of the Zebra Mussel, Dreissena polymorpha: A Resource for Invasive Species Research.</title>
        <authorList>
            <person name="McCartney M.A."/>
            <person name="Auch B."/>
            <person name="Kono T."/>
            <person name="Mallez S."/>
            <person name="Zhang Y."/>
            <person name="Obille A."/>
            <person name="Becker A."/>
            <person name="Abrahante J.E."/>
            <person name="Garbe J."/>
            <person name="Badalamenti J.P."/>
            <person name="Herman A."/>
            <person name="Mangelson H."/>
            <person name="Liachko I."/>
            <person name="Sullivan S."/>
            <person name="Sone E.D."/>
            <person name="Koren S."/>
            <person name="Silverstein K.A.T."/>
            <person name="Beckman K.B."/>
            <person name="Gohl D.M."/>
        </authorList>
    </citation>
    <scope>NUCLEOTIDE SEQUENCE</scope>
    <source>
        <strain evidence="1">Duluth1</strain>
        <tissue evidence="1">Whole animal</tissue>
    </source>
</reference>
<reference evidence="1" key="2">
    <citation type="submission" date="2020-11" db="EMBL/GenBank/DDBJ databases">
        <authorList>
            <person name="McCartney M.A."/>
            <person name="Auch B."/>
            <person name="Kono T."/>
            <person name="Mallez S."/>
            <person name="Becker A."/>
            <person name="Gohl D.M."/>
            <person name="Silverstein K.A.T."/>
            <person name="Koren S."/>
            <person name="Bechman K.B."/>
            <person name="Herman A."/>
            <person name="Abrahante J.E."/>
            <person name="Garbe J."/>
        </authorList>
    </citation>
    <scope>NUCLEOTIDE SEQUENCE</scope>
    <source>
        <strain evidence="1">Duluth1</strain>
        <tissue evidence="1">Whole animal</tissue>
    </source>
</reference>
<gene>
    <name evidence="1" type="ORF">DPMN_180562</name>
</gene>
<comment type="caution">
    <text evidence="1">The sequence shown here is derived from an EMBL/GenBank/DDBJ whole genome shotgun (WGS) entry which is preliminary data.</text>
</comment>
<evidence type="ECO:0000313" key="1">
    <source>
        <dbReference type="EMBL" id="KAH3779083.1"/>
    </source>
</evidence>
<proteinExistence type="predicted"/>
<protein>
    <submittedName>
        <fullName evidence="1">Uncharacterized protein</fullName>
    </submittedName>
</protein>
<dbReference type="AlphaFoldDB" id="A0A9D4EGV7"/>
<dbReference type="Proteomes" id="UP000828390">
    <property type="component" value="Unassembled WGS sequence"/>
</dbReference>
<name>A0A9D4EGV7_DREPO</name>